<protein>
    <submittedName>
        <fullName evidence="4">NAD(P)/FAD-dependent oxidoreductase</fullName>
    </submittedName>
</protein>
<dbReference type="InterPro" id="IPR001613">
    <property type="entry name" value="Flavin_amine_oxidase"/>
</dbReference>
<reference evidence="5" key="1">
    <citation type="journal article" date="2019" name="Int. J. Syst. Evol. Microbiol.">
        <title>The Global Catalogue of Microorganisms (GCM) 10K type strain sequencing project: providing services to taxonomists for standard genome sequencing and annotation.</title>
        <authorList>
            <consortium name="The Broad Institute Genomics Platform"/>
            <consortium name="The Broad Institute Genome Sequencing Center for Infectious Disease"/>
            <person name="Wu L."/>
            <person name="Ma J."/>
        </authorList>
    </citation>
    <scope>NUCLEOTIDE SEQUENCE [LARGE SCALE GENOMIC DNA]</scope>
    <source>
        <strain evidence="5">JCM 16703</strain>
    </source>
</reference>
<keyword evidence="5" id="KW-1185">Reference proteome</keyword>
<dbReference type="Gene3D" id="3.50.50.60">
    <property type="entry name" value="FAD/NAD(P)-binding domain"/>
    <property type="match status" value="1"/>
</dbReference>
<evidence type="ECO:0000313" key="4">
    <source>
        <dbReference type="EMBL" id="GAA4117253.1"/>
    </source>
</evidence>
<dbReference type="Pfam" id="PF01593">
    <property type="entry name" value="Amino_oxidase"/>
    <property type="match status" value="1"/>
</dbReference>
<dbReference type="SUPFAM" id="SSF51905">
    <property type="entry name" value="FAD/NAD(P)-binding domain"/>
    <property type="match status" value="1"/>
</dbReference>
<evidence type="ECO:0000313" key="5">
    <source>
        <dbReference type="Proteomes" id="UP001501495"/>
    </source>
</evidence>
<keyword evidence="2" id="KW-0560">Oxidoreductase</keyword>
<organism evidence="4 5">
    <name type="scientific">Nocardioides fonticola</name>
    <dbReference type="NCBI Taxonomy" id="450363"/>
    <lineage>
        <taxon>Bacteria</taxon>
        <taxon>Bacillati</taxon>
        <taxon>Actinomycetota</taxon>
        <taxon>Actinomycetes</taxon>
        <taxon>Propionibacteriales</taxon>
        <taxon>Nocardioidaceae</taxon>
        <taxon>Nocardioides</taxon>
    </lineage>
</organism>
<dbReference type="Proteomes" id="UP001501495">
    <property type="component" value="Unassembled WGS sequence"/>
</dbReference>
<sequence length="445" mass="46181">MVATHRSPSDADVVVIGAGVAGLRAAAVLHEAGAEVVVIERSDAVGGRVRSDDVDGYVVDRGFQVLNPAYPALRRAVDLGRLGLQPFTAGLAVRDDAGLRRLGHPARAPRLLPGALAALVRNPGEAFALLRWVRPILVAGRAGHQLVPRLDHVPDLDLHAGLDAAGIDGELRATLEAFLAGVVLDEPGRVAQRYVLLVLRTFLLGNPGVPARGVRALPELMAAPLTGRLHLETEAASVRTVADGVEVSTSAGTVRARAAVCAADAAGALRLLDLPAPEPRGVVTQWWATDEAPAADALVHVDLRRRGPLVNTAVMTRAAPAYAPPGSHLVQGSALLSPGAGDAVAEQRMRTHAGEIYGVDTAHWRPIARHEIPEALPALPAPAGDRLGGVVALEGSVVVCGDHRSTPSLQGALSSGERAARLLLPRLGLAHPDHGARAARVARAG</sequence>
<dbReference type="InterPro" id="IPR002937">
    <property type="entry name" value="Amino_oxidase"/>
</dbReference>
<feature type="domain" description="Amine oxidase" evidence="3">
    <location>
        <begin position="20"/>
        <end position="424"/>
    </location>
</feature>
<evidence type="ECO:0000256" key="2">
    <source>
        <dbReference type="ARBA" id="ARBA00023002"/>
    </source>
</evidence>
<dbReference type="EMBL" id="BAAAZH010000012">
    <property type="protein sequence ID" value="GAA4117253.1"/>
    <property type="molecule type" value="Genomic_DNA"/>
</dbReference>
<evidence type="ECO:0000259" key="3">
    <source>
        <dbReference type="Pfam" id="PF01593"/>
    </source>
</evidence>
<accession>A0ABP7XHR1</accession>
<proteinExistence type="predicted"/>
<evidence type="ECO:0000256" key="1">
    <source>
        <dbReference type="ARBA" id="ARBA00001974"/>
    </source>
</evidence>
<comment type="caution">
    <text evidence="4">The sequence shown here is derived from an EMBL/GenBank/DDBJ whole genome shotgun (WGS) entry which is preliminary data.</text>
</comment>
<dbReference type="InterPro" id="IPR036188">
    <property type="entry name" value="FAD/NAD-bd_sf"/>
</dbReference>
<dbReference type="PRINTS" id="PR00757">
    <property type="entry name" value="AMINEOXDASEF"/>
</dbReference>
<dbReference type="PANTHER" id="PTHR42841">
    <property type="entry name" value="AMINE OXIDASE"/>
    <property type="match status" value="1"/>
</dbReference>
<name>A0ABP7XHR1_9ACTN</name>
<comment type="cofactor">
    <cofactor evidence="1">
        <name>FAD</name>
        <dbReference type="ChEBI" id="CHEBI:57692"/>
    </cofactor>
</comment>
<gene>
    <name evidence="4" type="ORF">GCM10022215_17670</name>
</gene>